<proteinExistence type="predicted"/>
<gene>
    <name evidence="6" type="ORF">E8M01_32075</name>
</gene>
<dbReference type="PANTHER" id="PTHR30097">
    <property type="entry name" value="CATION EFFLUX SYSTEM PROTEIN CUSB"/>
    <property type="match status" value="1"/>
</dbReference>
<name>A0A4D7B3U3_9HYPH</name>
<keyword evidence="2" id="KW-0175">Coiled coil</keyword>
<dbReference type="Gene3D" id="2.40.420.20">
    <property type="match status" value="1"/>
</dbReference>
<evidence type="ECO:0000313" key="7">
    <source>
        <dbReference type="Proteomes" id="UP000298781"/>
    </source>
</evidence>
<dbReference type="InterPro" id="IPR051909">
    <property type="entry name" value="MFP_Cation_Efflux"/>
</dbReference>
<feature type="transmembrane region" description="Helical" evidence="3">
    <location>
        <begin position="172"/>
        <end position="191"/>
    </location>
</feature>
<feature type="domain" description="CzcB-like C-terminal circularly permuted SH3-like" evidence="5">
    <location>
        <begin position="499"/>
        <end position="557"/>
    </location>
</feature>
<dbReference type="EMBL" id="CP039690">
    <property type="protein sequence ID" value="QCI68459.1"/>
    <property type="molecule type" value="Genomic_DNA"/>
</dbReference>
<evidence type="ECO:0000313" key="6">
    <source>
        <dbReference type="EMBL" id="QCI68459.1"/>
    </source>
</evidence>
<keyword evidence="3" id="KW-0812">Transmembrane</keyword>
<dbReference type="Proteomes" id="UP000298781">
    <property type="component" value="Chromosome"/>
</dbReference>
<keyword evidence="4" id="KW-0732">Signal</keyword>
<dbReference type="KEGG" id="pstg:E8M01_32075"/>
<evidence type="ECO:0000259" key="5">
    <source>
        <dbReference type="Pfam" id="PF25975"/>
    </source>
</evidence>
<dbReference type="GO" id="GO:0030313">
    <property type="term" value="C:cell envelope"/>
    <property type="evidence" value="ECO:0007669"/>
    <property type="project" value="TreeGrafter"/>
</dbReference>
<keyword evidence="7" id="KW-1185">Reference proteome</keyword>
<protein>
    <submittedName>
        <fullName evidence="6">HlyD family efflux transporter periplasmic adaptor subunit</fullName>
    </submittedName>
</protein>
<evidence type="ECO:0000256" key="4">
    <source>
        <dbReference type="SAM" id="SignalP"/>
    </source>
</evidence>
<organism evidence="6 7">
    <name type="scientific">Phreatobacter stygius</name>
    <dbReference type="NCBI Taxonomy" id="1940610"/>
    <lineage>
        <taxon>Bacteria</taxon>
        <taxon>Pseudomonadati</taxon>
        <taxon>Pseudomonadota</taxon>
        <taxon>Alphaproteobacteria</taxon>
        <taxon>Hyphomicrobiales</taxon>
        <taxon>Phreatobacteraceae</taxon>
        <taxon>Phreatobacter</taxon>
    </lineage>
</organism>
<evidence type="ECO:0000256" key="2">
    <source>
        <dbReference type="SAM" id="Coils"/>
    </source>
</evidence>
<evidence type="ECO:0000256" key="1">
    <source>
        <dbReference type="ARBA" id="ARBA00022448"/>
    </source>
</evidence>
<accession>A0A4D7B3U3</accession>
<dbReference type="AlphaFoldDB" id="A0A4D7B3U3"/>
<evidence type="ECO:0000256" key="3">
    <source>
        <dbReference type="SAM" id="Phobius"/>
    </source>
</evidence>
<feature type="chain" id="PRO_5020672171" evidence="4">
    <location>
        <begin position="26"/>
        <end position="564"/>
    </location>
</feature>
<reference evidence="6 7" key="1">
    <citation type="submission" date="2019-04" db="EMBL/GenBank/DDBJ databases">
        <title>Phreatobacter aquaticus sp. nov.</title>
        <authorList>
            <person name="Choi A."/>
        </authorList>
    </citation>
    <scope>NUCLEOTIDE SEQUENCE [LARGE SCALE GENOMIC DNA]</scope>
    <source>
        <strain evidence="6 7">KCTC 52518</strain>
    </source>
</reference>
<dbReference type="InterPro" id="IPR058649">
    <property type="entry name" value="CzcB_C"/>
</dbReference>
<dbReference type="GO" id="GO:0015679">
    <property type="term" value="P:plasma membrane copper ion transport"/>
    <property type="evidence" value="ECO:0007669"/>
    <property type="project" value="TreeGrafter"/>
</dbReference>
<keyword evidence="1" id="KW-0813">Transport</keyword>
<keyword evidence="3" id="KW-1133">Transmembrane helix</keyword>
<dbReference type="Pfam" id="PF25975">
    <property type="entry name" value="CzcB_C"/>
    <property type="match status" value="1"/>
</dbReference>
<dbReference type="OrthoDB" id="7297681at2"/>
<feature type="signal peptide" evidence="4">
    <location>
        <begin position="1"/>
        <end position="25"/>
    </location>
</feature>
<keyword evidence="3" id="KW-0472">Membrane</keyword>
<sequence>MMLPMRLPIMSLLLLLGLMVAPVAAHPGHDEAAPPPPGALAPRADAVSAAFELVIVRRGETLELTLDDFRTNEPITDAEIALEGPGGAVNAVKGRGAQAEAWLVPAPWARQPGSHELLFTVTARGETEIMTATLVIPDASPGETPAARGSWLVPAAFANGLRERIGSRDGSLYAIIGGSFAAGFLAAALLVRRRRSTAAVVVLGIGLALASAGDPARADGDAHAHAHAAAPAIERDVAIRLPDGAVFVPKTTQRILGVRTLLVEQADHGRSVELPARVIPDPNSSGNVQAAVAGRLSAPPGGFPRLGTRVQAGDVLGFVTPPLTSAEASDQRQRAAELDQQITLAETRLARSIQMGPAAPRVQADELRIEIQGLRERRARLDRFKREPETLVAPVGGVIASANAVAGQIADPATLIFLIVDPAKLWVEALSFDMSVGERGATMRTAEGRSQTLSYRGSGFADRNQAIPVHFAIEGEPQGLRLGQLVTVAAESGDRRSGLAVPRAAVLRGQNGQTIVYVKTTGERFEPREIRVEPLDGERVIVVAGLAPDMRVVTRGAELLNQVR</sequence>
<dbReference type="PANTHER" id="PTHR30097:SF4">
    <property type="entry name" value="SLR6042 PROTEIN"/>
    <property type="match status" value="1"/>
</dbReference>
<feature type="coiled-coil region" evidence="2">
    <location>
        <begin position="328"/>
        <end position="384"/>
    </location>
</feature>
<dbReference type="GO" id="GO:0060003">
    <property type="term" value="P:copper ion export"/>
    <property type="evidence" value="ECO:0007669"/>
    <property type="project" value="TreeGrafter"/>
</dbReference>